<dbReference type="RefSeq" id="XP_033379449.1">
    <property type="nucleotide sequence ID" value="XM_033525402.1"/>
</dbReference>
<dbReference type="InterPro" id="IPR007300">
    <property type="entry name" value="CidB/LrgB"/>
</dbReference>
<evidence type="ECO:0000256" key="2">
    <source>
        <dbReference type="ARBA" id="ARBA00022475"/>
    </source>
</evidence>
<dbReference type="OrthoDB" id="2502820at2759"/>
<evidence type="ECO:0000256" key="5">
    <source>
        <dbReference type="ARBA" id="ARBA00023136"/>
    </source>
</evidence>
<keyword evidence="2" id="KW-1003">Cell membrane</keyword>
<feature type="transmembrane region" description="Helical" evidence="7">
    <location>
        <begin position="525"/>
        <end position="547"/>
    </location>
</feature>
<feature type="transmembrane region" description="Helical" evidence="7">
    <location>
        <begin position="103"/>
        <end position="123"/>
    </location>
</feature>
<evidence type="ECO:0000313" key="9">
    <source>
        <dbReference type="Proteomes" id="UP000799778"/>
    </source>
</evidence>
<dbReference type="Pfam" id="PF04172">
    <property type="entry name" value="LrgB"/>
    <property type="match status" value="1"/>
</dbReference>
<evidence type="ECO:0000313" key="8">
    <source>
        <dbReference type="EMBL" id="KAF2011110.1"/>
    </source>
</evidence>
<keyword evidence="9" id="KW-1185">Reference proteome</keyword>
<feature type="transmembrane region" description="Helical" evidence="7">
    <location>
        <begin position="315"/>
        <end position="334"/>
    </location>
</feature>
<feature type="region of interest" description="Disordered" evidence="6">
    <location>
        <begin position="164"/>
        <end position="205"/>
    </location>
</feature>
<feature type="transmembrane region" description="Helical" evidence="7">
    <location>
        <begin position="29"/>
        <end position="48"/>
    </location>
</feature>
<dbReference type="Pfam" id="PF03788">
    <property type="entry name" value="LrgA"/>
    <property type="match status" value="1"/>
</dbReference>
<feature type="transmembrane region" description="Helical" evidence="7">
    <location>
        <begin position="265"/>
        <end position="285"/>
    </location>
</feature>
<evidence type="ECO:0008006" key="10">
    <source>
        <dbReference type="Google" id="ProtNLM"/>
    </source>
</evidence>
<feature type="compositionally biased region" description="Polar residues" evidence="6">
    <location>
        <begin position="230"/>
        <end position="246"/>
    </location>
</feature>
<dbReference type="GeneID" id="54282799"/>
<feature type="transmembrane region" description="Helical" evidence="7">
    <location>
        <begin position="493"/>
        <end position="513"/>
    </location>
</feature>
<feature type="transmembrane region" description="Helical" evidence="7">
    <location>
        <begin position="60"/>
        <end position="82"/>
    </location>
</feature>
<evidence type="ECO:0000256" key="6">
    <source>
        <dbReference type="SAM" id="MobiDB-lite"/>
    </source>
</evidence>
<sequence>MAAGHLPGLVKDGFKALQLVGSSSWRRMLHAWIIVPFGVFSIMMAIFGVERLISLTGVPFPASVACMVLLFFGLILSDLILGDKRTKRFIRLIEPSTGFLLRWINIFFCPSFILLPLSPAIGAVEVGKILAVLFIGYVVVTAATAFFVRGLSLLLGSPKRAMVERAEETGPQTDTIPLTATTPQPSGTSTPNPSRTGSSIWNVSNIDTPLSPPSPTLQDLQHPLHIQDLSTINGTTHDGNTSTPQPRQDPPPLSRSQRWAATINYHLDTATYLTIFTLIGLPLYYTTPYVTPAQLPLNVLAFFAAQSLPPKYQRVLHPVLLSSCLTILLLYLLALSQSQSLAVALRSYQSGPTLSSLLLNSRPSSSHHPGTGTGTSQIFSAILSASIVALALPMYTHRHDLRSHVPVLLLPTLSLALASLFLYPPLCSAIGIAAPRALSFASRSLTLALASPATRNLGGDESVVAVLCIVSGVLGVLVGGRVLDWCRVPSDDYITRGITLGANSSALATAMLLRTDPRAAAFSSLAMSVFGLVMVALTSVSTVVKVVGGLAGL</sequence>
<feature type="compositionally biased region" description="Polar residues" evidence="6">
    <location>
        <begin position="170"/>
        <end position="205"/>
    </location>
</feature>
<feature type="transmembrane region" description="Helical" evidence="7">
    <location>
        <begin position="462"/>
        <end position="481"/>
    </location>
</feature>
<dbReference type="InterPro" id="IPR005538">
    <property type="entry name" value="LrgA/CidA"/>
</dbReference>
<dbReference type="PANTHER" id="PTHR30249:SF0">
    <property type="entry name" value="PLASTIDAL GLYCOLATE_GLYCERATE TRANSLOCATOR 1, CHLOROPLASTIC"/>
    <property type="match status" value="1"/>
</dbReference>
<evidence type="ECO:0000256" key="4">
    <source>
        <dbReference type="ARBA" id="ARBA00022989"/>
    </source>
</evidence>
<feature type="transmembrane region" description="Helical" evidence="7">
    <location>
        <begin position="407"/>
        <end position="423"/>
    </location>
</feature>
<feature type="transmembrane region" description="Helical" evidence="7">
    <location>
        <begin position="378"/>
        <end position="395"/>
    </location>
</feature>
<gene>
    <name evidence="8" type="ORF">BU24DRAFT_399295</name>
</gene>
<reference evidence="8" key="1">
    <citation type="journal article" date="2020" name="Stud. Mycol.">
        <title>101 Dothideomycetes genomes: a test case for predicting lifestyles and emergence of pathogens.</title>
        <authorList>
            <person name="Haridas S."/>
            <person name="Albert R."/>
            <person name="Binder M."/>
            <person name="Bloem J."/>
            <person name="Labutti K."/>
            <person name="Salamov A."/>
            <person name="Andreopoulos B."/>
            <person name="Baker S."/>
            <person name="Barry K."/>
            <person name="Bills G."/>
            <person name="Bluhm B."/>
            <person name="Cannon C."/>
            <person name="Castanera R."/>
            <person name="Culley D."/>
            <person name="Daum C."/>
            <person name="Ezra D."/>
            <person name="Gonzalez J."/>
            <person name="Henrissat B."/>
            <person name="Kuo A."/>
            <person name="Liang C."/>
            <person name="Lipzen A."/>
            <person name="Lutzoni F."/>
            <person name="Magnuson J."/>
            <person name="Mondo S."/>
            <person name="Nolan M."/>
            <person name="Ohm R."/>
            <person name="Pangilinan J."/>
            <person name="Park H.-J."/>
            <person name="Ramirez L."/>
            <person name="Alfaro M."/>
            <person name="Sun H."/>
            <person name="Tritt A."/>
            <person name="Yoshinaga Y."/>
            <person name="Zwiers L.-H."/>
            <person name="Turgeon B."/>
            <person name="Goodwin S."/>
            <person name="Spatafora J."/>
            <person name="Crous P."/>
            <person name="Grigoriev I."/>
        </authorList>
    </citation>
    <scope>NUCLEOTIDE SEQUENCE</scope>
    <source>
        <strain evidence="8">CBS 175.79</strain>
    </source>
</reference>
<keyword evidence="5 7" id="KW-0472">Membrane</keyword>
<evidence type="ECO:0000256" key="7">
    <source>
        <dbReference type="SAM" id="Phobius"/>
    </source>
</evidence>
<organism evidence="8 9">
    <name type="scientific">Aaosphaeria arxii CBS 175.79</name>
    <dbReference type="NCBI Taxonomy" id="1450172"/>
    <lineage>
        <taxon>Eukaryota</taxon>
        <taxon>Fungi</taxon>
        <taxon>Dikarya</taxon>
        <taxon>Ascomycota</taxon>
        <taxon>Pezizomycotina</taxon>
        <taxon>Dothideomycetes</taxon>
        <taxon>Pleosporomycetidae</taxon>
        <taxon>Pleosporales</taxon>
        <taxon>Pleosporales incertae sedis</taxon>
        <taxon>Aaosphaeria</taxon>
    </lineage>
</organism>
<name>A0A6A5XDZ6_9PLEO</name>
<dbReference type="AlphaFoldDB" id="A0A6A5XDZ6"/>
<evidence type="ECO:0000256" key="1">
    <source>
        <dbReference type="ARBA" id="ARBA00004651"/>
    </source>
</evidence>
<protein>
    <recommendedName>
        <fullName evidence="10">LrgB-domain-containing protein</fullName>
    </recommendedName>
</protein>
<feature type="region of interest" description="Disordered" evidence="6">
    <location>
        <begin position="230"/>
        <end position="255"/>
    </location>
</feature>
<evidence type="ECO:0000256" key="3">
    <source>
        <dbReference type="ARBA" id="ARBA00022692"/>
    </source>
</evidence>
<dbReference type="GO" id="GO:0005886">
    <property type="term" value="C:plasma membrane"/>
    <property type="evidence" value="ECO:0007669"/>
    <property type="project" value="UniProtKB-SubCell"/>
</dbReference>
<comment type="subcellular location">
    <subcellularLocation>
        <location evidence="1">Cell membrane</location>
        <topology evidence="1">Multi-pass membrane protein</topology>
    </subcellularLocation>
</comment>
<dbReference type="EMBL" id="ML978075">
    <property type="protein sequence ID" value="KAF2011110.1"/>
    <property type="molecule type" value="Genomic_DNA"/>
</dbReference>
<dbReference type="Proteomes" id="UP000799778">
    <property type="component" value="Unassembled WGS sequence"/>
</dbReference>
<proteinExistence type="predicted"/>
<keyword evidence="3 7" id="KW-0812">Transmembrane</keyword>
<feature type="transmembrane region" description="Helical" evidence="7">
    <location>
        <begin position="129"/>
        <end position="155"/>
    </location>
</feature>
<dbReference type="PANTHER" id="PTHR30249">
    <property type="entry name" value="PUTATIVE SEROTONIN TRANSPORTER"/>
    <property type="match status" value="1"/>
</dbReference>
<accession>A0A6A5XDZ6</accession>
<keyword evidence="4 7" id="KW-1133">Transmembrane helix</keyword>